<protein>
    <recommendedName>
        <fullName evidence="5">Lipoprotein</fullName>
    </recommendedName>
</protein>
<reference evidence="3" key="1">
    <citation type="journal article" date="2021" name="PeerJ">
        <title>Extensive microbial diversity within the chicken gut microbiome revealed by metagenomics and culture.</title>
        <authorList>
            <person name="Gilroy R."/>
            <person name="Ravi A."/>
            <person name="Getino M."/>
            <person name="Pursley I."/>
            <person name="Horton D.L."/>
            <person name="Alikhan N.F."/>
            <person name="Baker D."/>
            <person name="Gharbi K."/>
            <person name="Hall N."/>
            <person name="Watson M."/>
            <person name="Adriaenssens E.M."/>
            <person name="Foster-Nyarko E."/>
            <person name="Jarju S."/>
            <person name="Secka A."/>
            <person name="Antonio M."/>
            <person name="Oren A."/>
            <person name="Chaudhuri R.R."/>
            <person name="La Ragione R."/>
            <person name="Hildebrand F."/>
            <person name="Pallen M.J."/>
        </authorList>
    </citation>
    <scope>NUCLEOTIDE SEQUENCE</scope>
    <source>
        <strain evidence="3">CHK171-505</strain>
    </source>
</reference>
<accession>A0A9D2I2B8</accession>
<feature type="compositionally biased region" description="Basic and acidic residues" evidence="1">
    <location>
        <begin position="21"/>
        <end position="58"/>
    </location>
</feature>
<keyword evidence="2" id="KW-0732">Signal</keyword>
<evidence type="ECO:0000313" key="4">
    <source>
        <dbReference type="Proteomes" id="UP000886856"/>
    </source>
</evidence>
<evidence type="ECO:0000256" key="1">
    <source>
        <dbReference type="SAM" id="MobiDB-lite"/>
    </source>
</evidence>
<feature type="compositionally biased region" description="Polar residues" evidence="1">
    <location>
        <begin position="59"/>
        <end position="69"/>
    </location>
</feature>
<proteinExistence type="predicted"/>
<feature type="chain" id="PRO_5038453798" description="Lipoprotein" evidence="2">
    <location>
        <begin position="17"/>
        <end position="158"/>
    </location>
</feature>
<evidence type="ECO:0008006" key="5">
    <source>
        <dbReference type="Google" id="ProtNLM"/>
    </source>
</evidence>
<feature type="region of interest" description="Disordered" evidence="1">
    <location>
        <begin position="19"/>
        <end position="148"/>
    </location>
</feature>
<evidence type="ECO:0000313" key="3">
    <source>
        <dbReference type="EMBL" id="HJA90742.1"/>
    </source>
</evidence>
<dbReference type="EMBL" id="DWYW01000187">
    <property type="protein sequence ID" value="HJA90742.1"/>
    <property type="molecule type" value="Genomic_DNA"/>
</dbReference>
<gene>
    <name evidence="3" type="ORF">H9948_08135</name>
</gene>
<dbReference type="Proteomes" id="UP000886856">
    <property type="component" value="Unassembled WGS sequence"/>
</dbReference>
<comment type="caution">
    <text evidence="3">The sequence shown here is derived from an EMBL/GenBank/DDBJ whole genome shotgun (WGS) entry which is preliminary data.</text>
</comment>
<feature type="signal peptide" evidence="2">
    <location>
        <begin position="1"/>
        <end position="16"/>
    </location>
</feature>
<name>A0A9D2I2B8_9LACT</name>
<organism evidence="3 4">
    <name type="scientific">Candidatus Jeotgalibaca merdavium</name>
    <dbReference type="NCBI Taxonomy" id="2838627"/>
    <lineage>
        <taxon>Bacteria</taxon>
        <taxon>Bacillati</taxon>
        <taxon>Bacillota</taxon>
        <taxon>Bacilli</taxon>
        <taxon>Lactobacillales</taxon>
        <taxon>Carnobacteriaceae</taxon>
        <taxon>Jeotgalibaca</taxon>
    </lineage>
</organism>
<reference evidence="3" key="2">
    <citation type="submission" date="2021-04" db="EMBL/GenBank/DDBJ databases">
        <authorList>
            <person name="Gilroy R."/>
        </authorList>
    </citation>
    <scope>NUCLEOTIDE SEQUENCE</scope>
    <source>
        <strain evidence="3">CHK171-505</strain>
    </source>
</reference>
<evidence type="ECO:0000256" key="2">
    <source>
        <dbReference type="SAM" id="SignalP"/>
    </source>
</evidence>
<sequence>MKKVLFLILASFLVLAACGQEESKLEDKKETKSSSKESKKDDKKSEEDKSDEDTKQVAENENTQEQPTAQENVQSQEPVQSQEQQPVQQEQSPTVEEQQNSDGHTYHYDPEYDTYGYTGQVAEDGMPVLDPNENVDTHGGQVPNDNLTDEEIKEMMGE</sequence>
<dbReference type="PROSITE" id="PS51257">
    <property type="entry name" value="PROKAR_LIPOPROTEIN"/>
    <property type="match status" value="1"/>
</dbReference>
<dbReference type="AlphaFoldDB" id="A0A9D2I2B8"/>
<feature type="compositionally biased region" description="Low complexity" evidence="1">
    <location>
        <begin position="70"/>
        <end position="98"/>
    </location>
</feature>